<keyword evidence="5" id="KW-1133">Transmembrane helix</keyword>
<comment type="caution">
    <text evidence="8">The sequence shown here is derived from an EMBL/GenBank/DDBJ whole genome shotgun (WGS) entry which is preliminary data.</text>
</comment>
<dbReference type="AlphaFoldDB" id="A0A2W5GGZ6"/>
<feature type="non-terminal residue" evidence="8">
    <location>
        <position position="1"/>
    </location>
</feature>
<evidence type="ECO:0000313" key="8">
    <source>
        <dbReference type="EMBL" id="PZP44996.1"/>
    </source>
</evidence>
<dbReference type="PANTHER" id="PTHR30558">
    <property type="entry name" value="EXBD MEMBRANE COMPONENT OF PMF-DRIVEN MACROMOLECULE IMPORT SYSTEM"/>
    <property type="match status" value="1"/>
</dbReference>
<proteinExistence type="inferred from homology"/>
<reference evidence="8 9" key="1">
    <citation type="submission" date="2017-11" db="EMBL/GenBank/DDBJ databases">
        <title>Infants hospitalized years apart are colonized by the same room-sourced microbial strains.</title>
        <authorList>
            <person name="Brooks B."/>
            <person name="Olm M.R."/>
            <person name="Firek B.A."/>
            <person name="Baker R."/>
            <person name="Thomas B.C."/>
            <person name="Morowitz M.J."/>
            <person name="Banfield J.F."/>
        </authorList>
    </citation>
    <scope>NUCLEOTIDE SEQUENCE [LARGE SCALE GENOMIC DNA]</scope>
    <source>
        <strain evidence="8">S2_009_000_R2_76</strain>
    </source>
</reference>
<name>A0A2W5GGZ6_9SPHI</name>
<evidence type="ECO:0000256" key="3">
    <source>
        <dbReference type="ARBA" id="ARBA00022475"/>
    </source>
</evidence>
<dbReference type="GO" id="GO:0005886">
    <property type="term" value="C:plasma membrane"/>
    <property type="evidence" value="ECO:0007669"/>
    <property type="project" value="UniProtKB-SubCell"/>
</dbReference>
<keyword evidence="7" id="KW-0813">Transport</keyword>
<evidence type="ECO:0000256" key="6">
    <source>
        <dbReference type="ARBA" id="ARBA00023136"/>
    </source>
</evidence>
<comment type="subcellular location">
    <subcellularLocation>
        <location evidence="1">Cell membrane</location>
        <topology evidence="1">Single-pass membrane protein</topology>
    </subcellularLocation>
    <subcellularLocation>
        <location evidence="7">Cell membrane</location>
        <topology evidence="7">Single-pass type II membrane protein</topology>
    </subcellularLocation>
</comment>
<sequence length="150" mass="16493">RVDLTPMVDLGFLLLTFFVFSSTLSQPTSMHLTMPDDRQDLPDDANQAKASGALTIILGKDNSVFYYEGEPDPKGANWKESTMTDIRSEIVKKKQSTPADDFVVVIMPGDNSTYSNVVSILDEMKISLVDRYALVNIDEAAAKILASKGK</sequence>
<keyword evidence="4 7" id="KW-0812">Transmembrane</keyword>
<evidence type="ECO:0000313" key="9">
    <source>
        <dbReference type="Proteomes" id="UP000249645"/>
    </source>
</evidence>
<evidence type="ECO:0000256" key="1">
    <source>
        <dbReference type="ARBA" id="ARBA00004162"/>
    </source>
</evidence>
<dbReference type="GO" id="GO:0015031">
    <property type="term" value="P:protein transport"/>
    <property type="evidence" value="ECO:0007669"/>
    <property type="project" value="UniProtKB-KW"/>
</dbReference>
<dbReference type="Proteomes" id="UP000249645">
    <property type="component" value="Unassembled WGS sequence"/>
</dbReference>
<keyword evidence="3" id="KW-1003">Cell membrane</keyword>
<dbReference type="PANTHER" id="PTHR30558:SF3">
    <property type="entry name" value="BIOPOLYMER TRANSPORT PROTEIN EXBD-RELATED"/>
    <property type="match status" value="1"/>
</dbReference>
<comment type="similarity">
    <text evidence="2 7">Belongs to the ExbD/TolR family.</text>
</comment>
<evidence type="ECO:0000256" key="4">
    <source>
        <dbReference type="ARBA" id="ARBA00022692"/>
    </source>
</evidence>
<evidence type="ECO:0000256" key="2">
    <source>
        <dbReference type="ARBA" id="ARBA00005811"/>
    </source>
</evidence>
<gene>
    <name evidence="8" type="ORF">DI598_13890</name>
</gene>
<protein>
    <submittedName>
        <fullName evidence="8">Biopolymer transporter ExbD</fullName>
    </submittedName>
</protein>
<dbReference type="GO" id="GO:0022857">
    <property type="term" value="F:transmembrane transporter activity"/>
    <property type="evidence" value="ECO:0007669"/>
    <property type="project" value="InterPro"/>
</dbReference>
<dbReference type="EMBL" id="QFOI01000289">
    <property type="protein sequence ID" value="PZP44996.1"/>
    <property type="molecule type" value="Genomic_DNA"/>
</dbReference>
<evidence type="ECO:0000256" key="7">
    <source>
        <dbReference type="RuleBase" id="RU003879"/>
    </source>
</evidence>
<keyword evidence="6" id="KW-0472">Membrane</keyword>
<dbReference type="Pfam" id="PF02472">
    <property type="entry name" value="ExbD"/>
    <property type="match status" value="1"/>
</dbReference>
<dbReference type="InterPro" id="IPR003400">
    <property type="entry name" value="ExbD"/>
</dbReference>
<evidence type="ECO:0000256" key="5">
    <source>
        <dbReference type="ARBA" id="ARBA00022989"/>
    </source>
</evidence>
<accession>A0A2W5GGZ6</accession>
<keyword evidence="7" id="KW-0653">Protein transport</keyword>
<organism evidence="8 9">
    <name type="scientific">Pseudopedobacter saltans</name>
    <dbReference type="NCBI Taxonomy" id="151895"/>
    <lineage>
        <taxon>Bacteria</taxon>
        <taxon>Pseudomonadati</taxon>
        <taxon>Bacteroidota</taxon>
        <taxon>Sphingobacteriia</taxon>
        <taxon>Sphingobacteriales</taxon>
        <taxon>Sphingobacteriaceae</taxon>
        <taxon>Pseudopedobacter</taxon>
    </lineage>
</organism>